<organism evidence="1 2">
    <name type="scientific">Streptomyces crystallinus</name>
    <dbReference type="NCBI Taxonomy" id="68191"/>
    <lineage>
        <taxon>Bacteria</taxon>
        <taxon>Bacillati</taxon>
        <taxon>Actinomycetota</taxon>
        <taxon>Actinomycetes</taxon>
        <taxon>Kitasatosporales</taxon>
        <taxon>Streptomycetaceae</taxon>
        <taxon>Streptomyces</taxon>
    </lineage>
</organism>
<evidence type="ECO:0000313" key="1">
    <source>
        <dbReference type="EMBL" id="GAA0612626.1"/>
    </source>
</evidence>
<evidence type="ECO:0000313" key="2">
    <source>
        <dbReference type="Proteomes" id="UP001500668"/>
    </source>
</evidence>
<keyword evidence="2" id="KW-1185">Reference proteome</keyword>
<sequence>MRTRHSAGYDNDQGALNDLFAHAQSAEGSEVSHSRCPLRCPTDAWDVRSMMHLLVPGIGIPLGQ</sequence>
<accession>A0ABP3RL57</accession>
<gene>
    <name evidence="1" type="ORF">GCM10010394_48080</name>
</gene>
<reference evidence="2" key="1">
    <citation type="journal article" date="2019" name="Int. J. Syst. Evol. Microbiol.">
        <title>The Global Catalogue of Microorganisms (GCM) 10K type strain sequencing project: providing services to taxonomists for standard genome sequencing and annotation.</title>
        <authorList>
            <consortium name="The Broad Institute Genomics Platform"/>
            <consortium name="The Broad Institute Genome Sequencing Center for Infectious Disease"/>
            <person name="Wu L."/>
            <person name="Ma J."/>
        </authorList>
    </citation>
    <scope>NUCLEOTIDE SEQUENCE [LARGE SCALE GENOMIC DNA]</scope>
    <source>
        <strain evidence="2">JCM 5067</strain>
    </source>
</reference>
<dbReference type="Proteomes" id="UP001500668">
    <property type="component" value="Unassembled WGS sequence"/>
</dbReference>
<protein>
    <submittedName>
        <fullName evidence="1">Uncharacterized protein</fullName>
    </submittedName>
</protein>
<name>A0ABP3RL57_9ACTN</name>
<comment type="caution">
    <text evidence="1">The sequence shown here is derived from an EMBL/GenBank/DDBJ whole genome shotgun (WGS) entry which is preliminary data.</text>
</comment>
<dbReference type="EMBL" id="BAAACA010000034">
    <property type="protein sequence ID" value="GAA0612626.1"/>
    <property type="molecule type" value="Genomic_DNA"/>
</dbReference>
<proteinExistence type="predicted"/>